<evidence type="ECO:0000313" key="1">
    <source>
        <dbReference type="EMBL" id="CAH1403983.1"/>
    </source>
</evidence>
<name>A0A9P0HL28_NEZVI</name>
<dbReference type="Proteomes" id="UP001152798">
    <property type="component" value="Chromosome 5"/>
</dbReference>
<dbReference type="AlphaFoldDB" id="A0A9P0HL28"/>
<sequence>MLSVYYVSATCNPDVSIKEEMTDNAESTGQNEEGILIKEEMTEENDSIVLMEKADELIEVVAETKILHDEEVLTDCCQADSLKPELPKKRKKSVHHELSQLNAYQRELVARQRELVERVHKSKVDLLNAVRKRHKEVEEQLQSNLLRLKKKKENILLI</sequence>
<organism evidence="1 2">
    <name type="scientific">Nezara viridula</name>
    <name type="common">Southern green stink bug</name>
    <name type="synonym">Cimex viridulus</name>
    <dbReference type="NCBI Taxonomy" id="85310"/>
    <lineage>
        <taxon>Eukaryota</taxon>
        <taxon>Metazoa</taxon>
        <taxon>Ecdysozoa</taxon>
        <taxon>Arthropoda</taxon>
        <taxon>Hexapoda</taxon>
        <taxon>Insecta</taxon>
        <taxon>Pterygota</taxon>
        <taxon>Neoptera</taxon>
        <taxon>Paraneoptera</taxon>
        <taxon>Hemiptera</taxon>
        <taxon>Heteroptera</taxon>
        <taxon>Panheteroptera</taxon>
        <taxon>Pentatomomorpha</taxon>
        <taxon>Pentatomoidea</taxon>
        <taxon>Pentatomidae</taxon>
        <taxon>Pentatominae</taxon>
        <taxon>Nezara</taxon>
    </lineage>
</organism>
<dbReference type="EMBL" id="OV725081">
    <property type="protein sequence ID" value="CAH1403983.1"/>
    <property type="molecule type" value="Genomic_DNA"/>
</dbReference>
<keyword evidence="2" id="KW-1185">Reference proteome</keyword>
<gene>
    <name evidence="1" type="ORF">NEZAVI_LOCUS12483</name>
</gene>
<evidence type="ECO:0000313" key="2">
    <source>
        <dbReference type="Proteomes" id="UP001152798"/>
    </source>
</evidence>
<accession>A0A9P0HL28</accession>
<protein>
    <submittedName>
        <fullName evidence="1">Uncharacterized protein</fullName>
    </submittedName>
</protein>
<proteinExistence type="predicted"/>
<reference evidence="1" key="1">
    <citation type="submission" date="2022-01" db="EMBL/GenBank/DDBJ databases">
        <authorList>
            <person name="King R."/>
        </authorList>
    </citation>
    <scope>NUCLEOTIDE SEQUENCE</scope>
</reference>